<evidence type="ECO:0000313" key="2">
    <source>
        <dbReference type="EMBL" id="KAK3372913.1"/>
    </source>
</evidence>
<feature type="compositionally biased region" description="Basic residues" evidence="1">
    <location>
        <begin position="468"/>
        <end position="478"/>
    </location>
</feature>
<protein>
    <recommendedName>
        <fullName evidence="4">F-box domain-containing protein</fullName>
    </recommendedName>
</protein>
<feature type="region of interest" description="Disordered" evidence="1">
    <location>
        <begin position="453"/>
        <end position="478"/>
    </location>
</feature>
<keyword evidence="3" id="KW-1185">Reference proteome</keyword>
<dbReference type="Proteomes" id="UP001287356">
    <property type="component" value="Unassembled WGS sequence"/>
</dbReference>
<dbReference type="EMBL" id="JAULSN010000004">
    <property type="protein sequence ID" value="KAK3372913.1"/>
    <property type="molecule type" value="Genomic_DNA"/>
</dbReference>
<reference evidence="2" key="2">
    <citation type="submission" date="2023-06" db="EMBL/GenBank/DDBJ databases">
        <authorList>
            <consortium name="Lawrence Berkeley National Laboratory"/>
            <person name="Haridas S."/>
            <person name="Hensen N."/>
            <person name="Bonometti L."/>
            <person name="Westerberg I."/>
            <person name="Brannstrom I.O."/>
            <person name="Guillou S."/>
            <person name="Cros-Aarteil S."/>
            <person name="Calhoun S."/>
            <person name="Kuo A."/>
            <person name="Mondo S."/>
            <person name="Pangilinan J."/>
            <person name="Riley R."/>
            <person name="Labutti K."/>
            <person name="Andreopoulos B."/>
            <person name="Lipzen A."/>
            <person name="Chen C."/>
            <person name="Yanf M."/>
            <person name="Daum C."/>
            <person name="Ng V."/>
            <person name="Clum A."/>
            <person name="Steindorff A."/>
            <person name="Ohm R."/>
            <person name="Martin F."/>
            <person name="Silar P."/>
            <person name="Natvig D."/>
            <person name="Lalanne C."/>
            <person name="Gautier V."/>
            <person name="Ament-Velasquez S.L."/>
            <person name="Kruys A."/>
            <person name="Hutchinson M.I."/>
            <person name="Powell A.J."/>
            <person name="Barry K."/>
            <person name="Miller A.N."/>
            <person name="Grigoriev I.V."/>
            <person name="Debuchy R."/>
            <person name="Gladieux P."/>
            <person name="Thoren M.H."/>
            <person name="Johannesson H."/>
        </authorList>
    </citation>
    <scope>NUCLEOTIDE SEQUENCE</scope>
    <source>
        <strain evidence="2">CBS 958.72</strain>
    </source>
</reference>
<feature type="compositionally biased region" description="Basic and acidic residues" evidence="1">
    <location>
        <begin position="453"/>
        <end position="467"/>
    </location>
</feature>
<dbReference type="AlphaFoldDB" id="A0AAE0N7G5"/>
<evidence type="ECO:0000256" key="1">
    <source>
        <dbReference type="SAM" id="MobiDB-lite"/>
    </source>
</evidence>
<feature type="region of interest" description="Disordered" evidence="1">
    <location>
        <begin position="117"/>
        <end position="145"/>
    </location>
</feature>
<gene>
    <name evidence="2" type="ORF">B0T24DRAFT_621701</name>
</gene>
<evidence type="ECO:0000313" key="3">
    <source>
        <dbReference type="Proteomes" id="UP001287356"/>
    </source>
</evidence>
<reference evidence="2" key="1">
    <citation type="journal article" date="2023" name="Mol. Phylogenet. Evol.">
        <title>Genome-scale phylogeny and comparative genomics of the fungal order Sordariales.</title>
        <authorList>
            <person name="Hensen N."/>
            <person name="Bonometti L."/>
            <person name="Westerberg I."/>
            <person name="Brannstrom I.O."/>
            <person name="Guillou S."/>
            <person name="Cros-Aarteil S."/>
            <person name="Calhoun S."/>
            <person name="Haridas S."/>
            <person name="Kuo A."/>
            <person name="Mondo S."/>
            <person name="Pangilinan J."/>
            <person name="Riley R."/>
            <person name="LaButti K."/>
            <person name="Andreopoulos B."/>
            <person name="Lipzen A."/>
            <person name="Chen C."/>
            <person name="Yan M."/>
            <person name="Daum C."/>
            <person name="Ng V."/>
            <person name="Clum A."/>
            <person name="Steindorff A."/>
            <person name="Ohm R.A."/>
            <person name="Martin F."/>
            <person name="Silar P."/>
            <person name="Natvig D.O."/>
            <person name="Lalanne C."/>
            <person name="Gautier V."/>
            <person name="Ament-Velasquez S.L."/>
            <person name="Kruys A."/>
            <person name="Hutchinson M.I."/>
            <person name="Powell A.J."/>
            <person name="Barry K."/>
            <person name="Miller A.N."/>
            <person name="Grigoriev I.V."/>
            <person name="Debuchy R."/>
            <person name="Gladieux P."/>
            <person name="Hiltunen Thoren M."/>
            <person name="Johannesson H."/>
        </authorList>
    </citation>
    <scope>NUCLEOTIDE SEQUENCE</scope>
    <source>
        <strain evidence="2">CBS 958.72</strain>
    </source>
</reference>
<name>A0AAE0N7G5_9PEZI</name>
<evidence type="ECO:0008006" key="4">
    <source>
        <dbReference type="Google" id="ProtNLM"/>
    </source>
</evidence>
<accession>A0AAE0N7G5</accession>
<organism evidence="2 3">
    <name type="scientific">Lasiosphaeria ovina</name>
    <dbReference type="NCBI Taxonomy" id="92902"/>
    <lineage>
        <taxon>Eukaryota</taxon>
        <taxon>Fungi</taxon>
        <taxon>Dikarya</taxon>
        <taxon>Ascomycota</taxon>
        <taxon>Pezizomycotina</taxon>
        <taxon>Sordariomycetes</taxon>
        <taxon>Sordariomycetidae</taxon>
        <taxon>Sordariales</taxon>
        <taxon>Lasiosphaeriaceae</taxon>
        <taxon>Lasiosphaeria</taxon>
    </lineage>
</organism>
<comment type="caution">
    <text evidence="2">The sequence shown here is derived from an EMBL/GenBank/DDBJ whole genome shotgun (WGS) entry which is preliminary data.</text>
</comment>
<sequence length="478" mass="53850">MIIWLQGSPRTSQLYICCPSFPTAPHSPFDNLSSSRASHHSSLQVCQDTMWRTKPKPDEDYPTLSHIYRSAIRSCQWQPSLPRFDRRCVTSAGEVPKVRIPAYYRCDNYFIWPDDRDGDGDKEEHSHDGGEAITPLGCSTGEASSGNTSSTAGAGASCFLGALPLEIVRLIVGFLIPTGCIFEFLRCRQWDRPWDHGIYPRSKLDWAFVPIGNLHAVVHQMAPSMLAPSIDLGLAYTNRAFNSIVFEQFYGNNYFIFHLSTAEVGVEIKSDTFNAWQSCSRKFGRHPTSDPQSFVKDPAFGPLGPFTSRTAKYLRSVMLVVSSPWRPVKNQGVHHLTPIVSGAVDILLGSGNISEAAQLEQLDLHFAAEPEFYYQRFYHIIEGLHANFDQEKGKMVVEFKPEPMHRSQLDDRVPPSHTKLLAPAEQLLRLRRVGQVSVSGDIKESFARRLQETATRNEDGEGIETKRSLRTKRRKLDH</sequence>
<proteinExistence type="predicted"/>